<dbReference type="PANTHER" id="PTHR13891:SF1">
    <property type="entry name" value="CYTOCHROME C OXIDASE ASSEMBLY FACTOR 7"/>
    <property type="match status" value="1"/>
</dbReference>
<protein>
    <recommendedName>
        <fullName evidence="5">Cytochrome c oxidase assembly factor 7</fullName>
    </recommendedName>
</protein>
<accession>A0A8K0KK11</accession>
<comment type="caution">
    <text evidence="3">The sequence shown here is derived from an EMBL/GenBank/DDBJ whole genome shotgun (WGS) entry which is preliminary data.</text>
</comment>
<sequence>MDFDLKEEAEVKDFLEKLGIEYRFGCYNEGKPEVCHLLGDYLESVKKDYEKAAKVYKANCEEQKHAKSCYKFGTYTFLGKGNVKEDQLKAFDYFAKGCEYGNSDACLKAGLMCVTNSTKNKKEKDIKQGLKLLEQSCKGRNAFACFYVSGMYLSGVQGSSNAEELPKDMKMAHYYAEEACKLGSPHACANVSQMYRKGDGVPKDEMKADQFKKIALEMQEEVLKARQLNFQEGIPSVESPKN</sequence>
<evidence type="ECO:0000256" key="1">
    <source>
        <dbReference type="ARBA" id="ARBA00008486"/>
    </source>
</evidence>
<dbReference type="Proteomes" id="UP000792457">
    <property type="component" value="Unassembled WGS sequence"/>
</dbReference>
<dbReference type="OrthoDB" id="272077at2759"/>
<dbReference type="Gene3D" id="1.25.40.10">
    <property type="entry name" value="Tetratricopeptide repeat domain"/>
    <property type="match status" value="1"/>
</dbReference>
<gene>
    <name evidence="3" type="ORF">J437_LFUL016321</name>
</gene>
<dbReference type="GO" id="GO:0005758">
    <property type="term" value="C:mitochondrial intermembrane space"/>
    <property type="evidence" value="ECO:0007669"/>
    <property type="project" value="TreeGrafter"/>
</dbReference>
<dbReference type="PANTHER" id="PTHR13891">
    <property type="entry name" value="CYTOCHROME C OXIDASE ASSEMBLY FACTOR 7"/>
    <property type="match status" value="1"/>
</dbReference>
<dbReference type="AlphaFoldDB" id="A0A8K0KK11"/>
<organism evidence="3 4">
    <name type="scientific">Ladona fulva</name>
    <name type="common">Scarce chaser dragonfly</name>
    <name type="synonym">Libellula fulva</name>
    <dbReference type="NCBI Taxonomy" id="123851"/>
    <lineage>
        <taxon>Eukaryota</taxon>
        <taxon>Metazoa</taxon>
        <taxon>Ecdysozoa</taxon>
        <taxon>Arthropoda</taxon>
        <taxon>Hexapoda</taxon>
        <taxon>Insecta</taxon>
        <taxon>Pterygota</taxon>
        <taxon>Palaeoptera</taxon>
        <taxon>Odonata</taxon>
        <taxon>Epiprocta</taxon>
        <taxon>Anisoptera</taxon>
        <taxon>Libelluloidea</taxon>
        <taxon>Libellulidae</taxon>
        <taxon>Ladona</taxon>
    </lineage>
</organism>
<dbReference type="InterPro" id="IPR040239">
    <property type="entry name" value="HcpB-like"/>
</dbReference>
<evidence type="ECO:0000313" key="3">
    <source>
        <dbReference type="EMBL" id="KAG8235703.1"/>
    </source>
</evidence>
<dbReference type="Pfam" id="PF08238">
    <property type="entry name" value="Sel1"/>
    <property type="match status" value="5"/>
</dbReference>
<name>A0A8K0KK11_LADFU</name>
<keyword evidence="4" id="KW-1185">Reference proteome</keyword>
<keyword evidence="2" id="KW-0677">Repeat</keyword>
<dbReference type="InterPro" id="IPR011990">
    <property type="entry name" value="TPR-like_helical_dom_sf"/>
</dbReference>
<proteinExistence type="inferred from homology"/>
<reference evidence="3" key="2">
    <citation type="submission" date="2017-10" db="EMBL/GenBank/DDBJ databases">
        <title>Ladona fulva Genome sequencing and assembly.</title>
        <authorList>
            <person name="Murali S."/>
            <person name="Richards S."/>
            <person name="Bandaranaike D."/>
            <person name="Bellair M."/>
            <person name="Blankenburg K."/>
            <person name="Chao H."/>
            <person name="Dinh H."/>
            <person name="Doddapaneni H."/>
            <person name="Dugan-Rocha S."/>
            <person name="Elkadiri S."/>
            <person name="Gnanaolivu R."/>
            <person name="Hernandez B."/>
            <person name="Skinner E."/>
            <person name="Javaid M."/>
            <person name="Lee S."/>
            <person name="Li M."/>
            <person name="Ming W."/>
            <person name="Munidasa M."/>
            <person name="Muniz J."/>
            <person name="Nguyen L."/>
            <person name="Hughes D."/>
            <person name="Osuji N."/>
            <person name="Pu L.-L."/>
            <person name="Puazo M."/>
            <person name="Qu C."/>
            <person name="Quiroz J."/>
            <person name="Raj R."/>
            <person name="Weissenberger G."/>
            <person name="Xin Y."/>
            <person name="Zou X."/>
            <person name="Han Y."/>
            <person name="Worley K."/>
            <person name="Muzny D."/>
            <person name="Gibbs R."/>
        </authorList>
    </citation>
    <scope>NUCLEOTIDE SEQUENCE</scope>
    <source>
        <strain evidence="3">Sampled in the wild</strain>
    </source>
</reference>
<dbReference type="EMBL" id="KZ308940">
    <property type="protein sequence ID" value="KAG8235703.1"/>
    <property type="molecule type" value="Genomic_DNA"/>
</dbReference>
<evidence type="ECO:0000256" key="2">
    <source>
        <dbReference type="ARBA" id="ARBA00022737"/>
    </source>
</evidence>
<comment type="similarity">
    <text evidence="1">Belongs to the hcp beta-lactamase family.</text>
</comment>
<reference evidence="3" key="1">
    <citation type="submission" date="2013-04" db="EMBL/GenBank/DDBJ databases">
        <authorList>
            <person name="Qu J."/>
            <person name="Murali S.C."/>
            <person name="Bandaranaike D."/>
            <person name="Bellair M."/>
            <person name="Blankenburg K."/>
            <person name="Chao H."/>
            <person name="Dinh H."/>
            <person name="Doddapaneni H."/>
            <person name="Downs B."/>
            <person name="Dugan-Rocha S."/>
            <person name="Elkadiri S."/>
            <person name="Gnanaolivu R.D."/>
            <person name="Hernandez B."/>
            <person name="Javaid M."/>
            <person name="Jayaseelan J.C."/>
            <person name="Lee S."/>
            <person name="Li M."/>
            <person name="Ming W."/>
            <person name="Munidasa M."/>
            <person name="Muniz J."/>
            <person name="Nguyen L."/>
            <person name="Ongeri F."/>
            <person name="Osuji N."/>
            <person name="Pu L.-L."/>
            <person name="Puazo M."/>
            <person name="Qu C."/>
            <person name="Quiroz J."/>
            <person name="Raj R."/>
            <person name="Weissenberger G."/>
            <person name="Xin Y."/>
            <person name="Zou X."/>
            <person name="Han Y."/>
            <person name="Richards S."/>
            <person name="Worley K."/>
            <person name="Muzny D."/>
            <person name="Gibbs R."/>
        </authorList>
    </citation>
    <scope>NUCLEOTIDE SEQUENCE</scope>
    <source>
        <strain evidence="3">Sampled in the wild</strain>
    </source>
</reference>
<dbReference type="InterPro" id="IPR006597">
    <property type="entry name" value="Sel1-like"/>
</dbReference>
<dbReference type="SUPFAM" id="SSF81901">
    <property type="entry name" value="HCP-like"/>
    <property type="match status" value="1"/>
</dbReference>
<evidence type="ECO:0000313" key="4">
    <source>
        <dbReference type="Proteomes" id="UP000792457"/>
    </source>
</evidence>
<dbReference type="SMART" id="SM00671">
    <property type="entry name" value="SEL1"/>
    <property type="match status" value="5"/>
</dbReference>
<evidence type="ECO:0008006" key="5">
    <source>
        <dbReference type="Google" id="ProtNLM"/>
    </source>
</evidence>